<protein>
    <submittedName>
        <fullName evidence="2">CpaE-like family protein</fullName>
    </submittedName>
</protein>
<sequence>MVRDAGLRDEVRRVAAAADCGLIEPAEPVGRQAWSATPLVVLDRAAALASVQAGLARRPGVLLVGPTAPVMADWQAATAVGAERVIGLPEGSAELVAVLGERPQSGGRDGAVVAVLGGCGGAGASVFAAALALTAQSTGFRPDVLLIDGDPRGGGLDLVLGIEDRPGLRWPGLVIEAGRVSAGALHDALPSAGAGLHVLSGERGSTAGGPPTAGVRAVLAAGRAAGDLVICDVGRAGGPADPLFLESADLVVLVVPAELRACAAAESMTATVAAHNPNQGLVVRGPAPGGLRDTDVARTLDLPLLASMRPQPRLAQGLERHGLRLRRRSPLRGAADAVLDVLAERPVARGRVA</sequence>
<dbReference type="Gene3D" id="3.40.50.300">
    <property type="entry name" value="P-loop containing nucleotide triphosphate hydrolases"/>
    <property type="match status" value="1"/>
</dbReference>
<dbReference type="Pfam" id="PF26563">
    <property type="entry name" value="Rv3660c_N"/>
    <property type="match status" value="1"/>
</dbReference>
<feature type="domain" description="Rv3660c-like CheY-like N-terminal" evidence="1">
    <location>
        <begin position="1"/>
        <end position="106"/>
    </location>
</feature>
<dbReference type="PANTHER" id="PTHR43384">
    <property type="entry name" value="SEPTUM SITE-DETERMINING PROTEIN MIND HOMOLOG, CHLOROPLASTIC-RELATED"/>
    <property type="match status" value="1"/>
</dbReference>
<accession>A0ABX8SGQ2</accession>
<keyword evidence="3" id="KW-1185">Reference proteome</keyword>
<gene>
    <name evidence="2" type="ORF">KV203_01815</name>
</gene>
<dbReference type="NCBIfam" id="TIGR03815">
    <property type="entry name" value="CpaE_hom_Actino"/>
    <property type="match status" value="1"/>
</dbReference>
<dbReference type="InterPro" id="IPR050625">
    <property type="entry name" value="ParA/MinD_ATPase"/>
</dbReference>
<dbReference type="InterPro" id="IPR059050">
    <property type="entry name" value="Rv3660c_N"/>
</dbReference>
<dbReference type="EMBL" id="CP079105">
    <property type="protein sequence ID" value="QXQ15615.1"/>
    <property type="molecule type" value="Genomic_DNA"/>
</dbReference>
<dbReference type="InterPro" id="IPR027417">
    <property type="entry name" value="P-loop_NTPase"/>
</dbReference>
<evidence type="ECO:0000313" key="3">
    <source>
        <dbReference type="Proteomes" id="UP000887023"/>
    </source>
</evidence>
<evidence type="ECO:0000313" key="2">
    <source>
        <dbReference type="EMBL" id="QXQ15615.1"/>
    </source>
</evidence>
<reference evidence="2" key="1">
    <citation type="submission" date="2021-07" db="EMBL/GenBank/DDBJ databases">
        <title>Candidatus Kaistella beijingensis sp. nov. isolated from a municipal wastewater treatment plant is involved in sludge foaming.</title>
        <authorList>
            <person name="Song Y."/>
            <person name="Liu S.-J."/>
        </authorList>
    </citation>
    <scope>NUCLEOTIDE SEQUENCE</scope>
    <source>
        <strain evidence="2">DSM 43998</strain>
    </source>
</reference>
<dbReference type="Proteomes" id="UP000887023">
    <property type="component" value="Chromosome"/>
</dbReference>
<dbReference type="SUPFAM" id="SSF52540">
    <property type="entry name" value="P-loop containing nucleoside triphosphate hydrolases"/>
    <property type="match status" value="1"/>
</dbReference>
<dbReference type="InterPro" id="IPR022521">
    <property type="entry name" value="Rv3660c"/>
</dbReference>
<organism evidence="2 3">
    <name type="scientific">Skermania pinensis</name>
    <dbReference type="NCBI Taxonomy" id="39122"/>
    <lineage>
        <taxon>Bacteria</taxon>
        <taxon>Bacillati</taxon>
        <taxon>Actinomycetota</taxon>
        <taxon>Actinomycetes</taxon>
        <taxon>Mycobacteriales</taxon>
        <taxon>Gordoniaceae</taxon>
        <taxon>Skermania</taxon>
    </lineage>
</organism>
<name>A0ABX8SGQ2_9ACTN</name>
<proteinExistence type="predicted"/>
<evidence type="ECO:0000259" key="1">
    <source>
        <dbReference type="Pfam" id="PF26563"/>
    </source>
</evidence>
<dbReference type="PANTHER" id="PTHR43384:SF11">
    <property type="entry name" value="SEPTUM SITE DETERMINING PROTEIN"/>
    <property type="match status" value="1"/>
</dbReference>